<feature type="region of interest" description="Disordered" evidence="1">
    <location>
        <begin position="1758"/>
        <end position="1799"/>
    </location>
</feature>
<dbReference type="EMBL" id="LT614634">
    <property type="protein sequence ID" value="SCN24392.1"/>
    <property type="molecule type" value="Genomic_DNA"/>
</dbReference>
<evidence type="ECO:0000313" key="10">
    <source>
        <dbReference type="Proteomes" id="UP000220214"/>
    </source>
</evidence>
<dbReference type="EMBL" id="LT608144">
    <property type="protein sequence ID" value="SCM20965.1"/>
    <property type="molecule type" value="Genomic_DNA"/>
</dbReference>
<evidence type="ECO:0000313" key="5">
    <source>
        <dbReference type="EMBL" id="SCO59580.1"/>
    </source>
</evidence>
<evidence type="ECO:0000313" key="7">
    <source>
        <dbReference type="Proteomes" id="UP000069549"/>
    </source>
</evidence>
<evidence type="ECO:0000313" key="8">
    <source>
        <dbReference type="Proteomes" id="UP000219860"/>
    </source>
</evidence>
<dbReference type="EMBL" id="LT160028">
    <property type="protein sequence ID" value="CXI31224.1"/>
    <property type="molecule type" value="Genomic_DNA"/>
</dbReference>
<feature type="region of interest" description="Disordered" evidence="1">
    <location>
        <begin position="924"/>
        <end position="953"/>
    </location>
</feature>
<dbReference type="Proteomes" id="UP000219860">
    <property type="component" value="Chromosome 8"/>
</dbReference>
<feature type="compositionally biased region" description="Basic residues" evidence="1">
    <location>
        <begin position="255"/>
        <end position="273"/>
    </location>
</feature>
<evidence type="ECO:0000313" key="2">
    <source>
        <dbReference type="EMBL" id="CXI31224.1"/>
    </source>
</evidence>
<proteinExistence type="predicted"/>
<feature type="region of interest" description="Disordered" evidence="1">
    <location>
        <begin position="2015"/>
        <end position="2046"/>
    </location>
</feature>
<feature type="compositionally biased region" description="Basic and acidic residues" evidence="1">
    <location>
        <begin position="1779"/>
        <end position="1795"/>
    </location>
</feature>
<dbReference type="OrthoDB" id="372722at2759"/>
<dbReference type="Proteomes" id="UP000516480">
    <property type="component" value="Chromosome 8"/>
</dbReference>
<organism evidence="2 7">
    <name type="scientific">Plasmodium berghei</name>
    <dbReference type="NCBI Taxonomy" id="5821"/>
    <lineage>
        <taxon>Eukaryota</taxon>
        <taxon>Sar</taxon>
        <taxon>Alveolata</taxon>
        <taxon>Apicomplexa</taxon>
        <taxon>Aconoidasida</taxon>
        <taxon>Haemosporida</taxon>
        <taxon>Plasmodiidae</taxon>
        <taxon>Plasmodium</taxon>
        <taxon>Plasmodium (Vinckeia)</taxon>
    </lineage>
</organism>
<dbReference type="Proteomes" id="UP000219974">
    <property type="component" value="Chromosome 8"/>
</dbReference>
<gene>
    <name evidence="2" type="ORF">PBK173_000154300</name>
    <name evidence="4" type="ORF">PBNK65E_000147300</name>
    <name evidence="3" type="ORF">PBNK65NY_000146600</name>
    <name evidence="6" type="ORF">PBSP11A_000146600</name>
    <name evidence="5" type="ORF">PBSP11RLL_000146500</name>
</gene>
<dbReference type="EMBL" id="LT608272">
    <property type="protein sequence ID" value="SCO59580.1"/>
    <property type="molecule type" value="Genomic_DNA"/>
</dbReference>
<evidence type="ECO:0000313" key="9">
    <source>
        <dbReference type="Proteomes" id="UP000219974"/>
    </source>
</evidence>
<sequence length="2461" mass="291352">MNLFSKTGINTNNINFCESYYSKNANKNKNDDIISRMDLSDNSAIKKYNGFGRDDKNNISDGDIQSENEYYSNPNLYNSVKNFYDNFSNKNKEGIENTENSYFGFLNKNEYSGDNYDNFPVEEYISNIKKKSMPNFKQYLKERLNDAMKNDEEKNGIKKKKIYENTPITNNDCMENDYLKNLNGNNTNDDIFKYNNLIHSSNFLKYFNDTECRNDHGSFDLFGINKTQTPSQQIHLFENEKNYIEEDNEALERTKKTKRGRRRKNTKPTKSKNRKNENFIDYQIAKETWKKSNSNESKFIDDGIITKKKSILEDTRGNYIYNEDNDDLEYNDKNYYYKKYLINNIFSNISKIASNNKNEEVYEENDDGITNFISSKNMNHNNEKVSEAFPFHQNLNALQDFENGYKQNVGSRNARYNKNYYVIKEENNANSNSSNTENNISDNYNNYTNYNDDCNSTSKNPMERFPKFSDDNKNEYTNIKRYYEYKKSFDKINDDICVDYDINNIKQANYVHSPSITTSISKTRTSINNTSNDDLNNNMNNEDILNGKNSYNKHEKTLSSYICDKHINSNDINNFCNNNHCLNIGTNSNEIIGNKENVENYYSMMQCISKKKKQYTSDSDDNCNNYYLLKTKKKNTGTENCSINDKFITNDNNDIDNNFPKNIQINSFYNKLDRDNNARNIISNKPYNFYNYMFGNSSKNIDSDTDISSAIKDSNIDNAIENHVNNNLNNKISSNYFLRTHIRNKNGQDNTGSYPRHEIQLPNKNITKSSRIYDAHYDILKNYSKIHNCDINMKHYNGLNEKVYSYCRGDGETIKKNKNTLYKIWEEEEEEPQQGDDEMDEEHENGTDHYNNMHISSRHNKFLHNSNMLSRKASHMNGGILTFPFLKYENMNSKIVGNKPIRIPNLHNLNNTHKHHRYNIKNKNRENIYTNYSGNNNISSSFSNDEQSSEKKKNENNILQNMGMHILKNNGINIEDDSDDKISSNNFEGNYPSEGGENNLIKNCFGTHSKDNYIDKKLQLILEEKKTNRGIENQLISMPSNNIYNIWNKKNEGVYDYCMNNSDTEKKKFKNTLENRNYSNEIAKARAFESSPSGVALSLPNGWINRQKLSVSKKIEIIKKNENNNDRKVIHNLSNIVPNKYFEYFNNSFLQKNNNFCLHHLKLFNLNKLNENKKLKEQNLLNINNNNNNNIINNNYNSTGNHINKNICGNKRNTLDNRRNNIKHISSDDNNGESQFINLKKNINKINSDKYFNFIANFKRPEYVCDKHKMMLENFNKNAFNKHELNMPAEINRYNHPDGYIMNDNKIYNLESKEKLISNLRNEKYFYNYDLSNEEYEQNEYENDIDDSYIGGMRKRNKNEHFQDHNMFNRTFVLPKRRIIHSDLVHHFNKNKLEEMHEENNQYYMYNTYNLNKNNGRKKNSFPVANNYNFDIKDEYNGNNIKQISENDDKIASIGNNNENNNENNNKYYDDYYNTDDNEDDEYNNSSLCNKNELEKISQIENIISRKMRSKKNNDPNNCLNEPYDDDESELYNNIEFDRIKIDNILAGTINLEDKNENLINNILELERRKYTINCIIDTLRKESKTEYKIDSKTELKNKINPSIYELYSDKSNYNIYNTKMCVNYFLDEKIHSPENKEFIQKFFVEKNTKNVYFVQVFKNKNKGRKNNNNSSRVNFKMDDNSEIHNDNSENKNMNINQVDNEEKTPALQHSNKIFEDNYNTFVNNKLNEKGFSAFTSNTCSEDTKNPSVDFSEMLDKNEDEEKRDDNDANCGIEDNNADQEKIKEKVENERKTNENNDSINKSEYFNYQLGLIIERFYKFNKDNKKKDNCEVDKKETEEDEKKKMPRNENDQTFLDEYKIHIEKNKRIETKEVDHLEIKDTQKIQMDRDRDDIEGEKVENKNNYGDEKKNILNQETIVRNLGEANEFEMVQTGKEKKKDEKYYEENNFSLGEKININAKIGKINEIDEIEDIREYKRELNEDNIEIEKNKLKDLSIHPNLYGITKNETNYMLFEDEGVDDDDDDDDEEDDEDEEYEEEDEEEEENKTIIEEMDNIEEYNKIYDSGQTKNNIEQGHVLKTENNTNYDKYNINVIDEQNIIKDTMKSDINKQNISFCDKNNILFKKDDNITERKEENGELKNNIDINIGNLEKDKRQMEEFVNSFQENQNKMMNDLKIKPENELENSENSNMSYKNKDYNNEYTHNFDKFEKTNELNNYRNEASLMNYKNEENNDVKNLKNYNNNTENRNFKGNGNICYNNHNDVNQNNKINHENMNIELDIKNILNNDNNILKNINGKNIFIKDMVNENNQYAHDYCDIEDNVKYKMLDQSKKDKIEIIKTKIKKNKKLTKDDFKLLSEVLHHKFLLNEISAIGNYKVNYKNSYGILEIEEYKLQKEMQSMICDCLSIGLTTHEREFLHEFQLFMPDVNIMDDKHILYILRHSKDEQKCIFMSFLEENKIAL</sequence>
<feature type="compositionally biased region" description="Low complexity" evidence="1">
    <location>
        <begin position="931"/>
        <end position="946"/>
    </location>
</feature>
<dbReference type="Proteomes" id="UP000069549">
    <property type="component" value="Chromosome 8"/>
</dbReference>
<name>A0A0Y9W075_PLABE</name>
<protein>
    <submittedName>
        <fullName evidence="2">Uncharacterized protein</fullName>
    </submittedName>
</protein>
<evidence type="ECO:0000313" key="6">
    <source>
        <dbReference type="EMBL" id="SCO60783.1"/>
    </source>
</evidence>
<feature type="region of interest" description="Disordered" evidence="1">
    <location>
        <begin position="1664"/>
        <end position="1693"/>
    </location>
</feature>
<feature type="region of interest" description="Disordered" evidence="1">
    <location>
        <begin position="247"/>
        <end position="277"/>
    </location>
</feature>
<dbReference type="Proteomes" id="UP000220214">
    <property type="component" value="Chromosome 8"/>
</dbReference>
<evidence type="ECO:0000313" key="4">
    <source>
        <dbReference type="EMBL" id="SCN24392.1"/>
    </source>
</evidence>
<feature type="compositionally biased region" description="Basic and acidic residues" evidence="1">
    <location>
        <begin position="1676"/>
        <end position="1690"/>
    </location>
</feature>
<evidence type="ECO:0000313" key="11">
    <source>
        <dbReference type="Proteomes" id="UP000516480"/>
    </source>
</evidence>
<reference evidence="2 7" key="1">
    <citation type="submission" date="2016-02" db="EMBL/GenBank/DDBJ databases">
        <authorList>
            <consortium name="Pathogen Informatics"/>
        </authorList>
    </citation>
    <scope>NUCLEOTIDE SEQUENCE [LARGE SCALE GENOMIC DNA]</scope>
    <source>
        <strain evidence="2 7">K173</strain>
        <strain evidence="3 11">NK65 ny</strain>
        <strain evidence="4 10">NK65e</strain>
        <strain evidence="6 8">SP11 Antwerpcl1</strain>
        <strain evidence="5 9">SP11 RLL</strain>
    </source>
</reference>
<evidence type="ECO:0000256" key="1">
    <source>
        <dbReference type="SAM" id="MobiDB-lite"/>
    </source>
</evidence>
<evidence type="ECO:0000313" key="3">
    <source>
        <dbReference type="EMBL" id="SCM20965.1"/>
    </source>
</evidence>
<feature type="compositionally biased region" description="Basic and acidic residues" evidence="1">
    <location>
        <begin position="1758"/>
        <end position="1767"/>
    </location>
</feature>
<dbReference type="EMBL" id="LT608256">
    <property type="protein sequence ID" value="SCO60783.1"/>
    <property type="molecule type" value="Genomic_DNA"/>
</dbReference>
<dbReference type="OMA" id="HKNYENH"/>
<accession>A0A0Y9W075</accession>
<dbReference type="VEuPathDB" id="PlasmoDB:PBANKA_0811400"/>